<dbReference type="InterPro" id="IPR059106">
    <property type="entry name" value="WHD_MalT"/>
</dbReference>
<dbReference type="Gene3D" id="1.10.10.10">
    <property type="entry name" value="Winged helix-like DNA-binding domain superfamily/Winged helix DNA-binding domain"/>
    <property type="match status" value="1"/>
</dbReference>
<dbReference type="PANTHER" id="PTHR44688">
    <property type="entry name" value="DNA-BINDING TRANSCRIPTIONAL ACTIVATOR DEVR_DOSR"/>
    <property type="match status" value="1"/>
</dbReference>
<dbReference type="PANTHER" id="PTHR44688:SF16">
    <property type="entry name" value="DNA-BINDING TRANSCRIPTIONAL ACTIVATOR DEVR_DOSR"/>
    <property type="match status" value="1"/>
</dbReference>
<evidence type="ECO:0000256" key="2">
    <source>
        <dbReference type="ARBA" id="ARBA00023125"/>
    </source>
</evidence>
<evidence type="ECO:0000259" key="4">
    <source>
        <dbReference type="PROSITE" id="PS50043"/>
    </source>
</evidence>
<dbReference type="InterPro" id="IPR036388">
    <property type="entry name" value="WH-like_DNA-bd_sf"/>
</dbReference>
<dbReference type="EMBL" id="FNAB01000001">
    <property type="protein sequence ID" value="SDC59624.1"/>
    <property type="molecule type" value="Genomic_DNA"/>
</dbReference>
<dbReference type="InterPro" id="IPR000792">
    <property type="entry name" value="Tscrpt_reg_LuxR_C"/>
</dbReference>
<evidence type="ECO:0000313" key="5">
    <source>
        <dbReference type="EMBL" id="SDC59624.1"/>
    </source>
</evidence>
<evidence type="ECO:0000313" key="6">
    <source>
        <dbReference type="Proteomes" id="UP000199417"/>
    </source>
</evidence>
<keyword evidence="6" id="KW-1185">Reference proteome</keyword>
<dbReference type="SMART" id="SM00421">
    <property type="entry name" value="HTH_LUXR"/>
    <property type="match status" value="1"/>
</dbReference>
<keyword evidence="3" id="KW-0804">Transcription</keyword>
<dbReference type="Gene3D" id="1.25.40.10">
    <property type="entry name" value="Tetratricopeptide repeat domain"/>
    <property type="match status" value="1"/>
</dbReference>
<name>A0A1G6MWI9_9NOCA</name>
<reference evidence="5 6" key="1">
    <citation type="submission" date="2016-10" db="EMBL/GenBank/DDBJ databases">
        <authorList>
            <person name="de Groot N.N."/>
        </authorList>
    </citation>
    <scope>NUCLEOTIDE SEQUENCE [LARGE SCALE GENOMIC DNA]</scope>
    <source>
        <strain evidence="5 6">JCM 11308</strain>
    </source>
</reference>
<gene>
    <name evidence="5" type="ORF">SAMN05444580_101332</name>
</gene>
<dbReference type="PROSITE" id="PS50043">
    <property type="entry name" value="HTH_LUXR_2"/>
    <property type="match status" value="1"/>
</dbReference>
<keyword evidence="1" id="KW-0805">Transcription regulation</keyword>
<keyword evidence="2" id="KW-0238">DNA-binding</keyword>
<dbReference type="CDD" id="cd06170">
    <property type="entry name" value="LuxR_C_like"/>
    <property type="match status" value="1"/>
</dbReference>
<dbReference type="Pfam" id="PF25873">
    <property type="entry name" value="WHD_MalT"/>
    <property type="match status" value="1"/>
</dbReference>
<dbReference type="InterPro" id="IPR016032">
    <property type="entry name" value="Sig_transdc_resp-reg_C-effctor"/>
</dbReference>
<dbReference type="GO" id="GO:0003677">
    <property type="term" value="F:DNA binding"/>
    <property type="evidence" value="ECO:0007669"/>
    <property type="project" value="UniProtKB-KW"/>
</dbReference>
<feature type="domain" description="HTH luxR-type" evidence="4">
    <location>
        <begin position="751"/>
        <end position="816"/>
    </location>
</feature>
<proteinExistence type="predicted"/>
<dbReference type="STRING" id="168276.SAMN05444580_101332"/>
<protein>
    <submittedName>
        <fullName evidence="5">LuxR family transcriptional regulator, maltose regulon positive regulatory protein</fullName>
    </submittedName>
</protein>
<dbReference type="Pfam" id="PF00196">
    <property type="entry name" value="GerE"/>
    <property type="match status" value="1"/>
</dbReference>
<dbReference type="PRINTS" id="PR00038">
    <property type="entry name" value="HTHLUXR"/>
</dbReference>
<dbReference type="AlphaFoldDB" id="A0A1G6MWI9"/>
<sequence length="818" mass="87794">MLLSDWAAEVADRPGGPALAWLTVEESDNDPIALRTSMHVALENSGDATLADAVRPLPPVTDGDYPGELTRALGTLGDPIVMVLDDAHLLHEPAALDAMNEILQWAPPSLCTVVAGRFAPPLAVHRMRLDGRVHDFSSNELAFTAEETTTMLAEHGVSLDEPELAMIRDRTEGWAAGLRLAAISLACQRDPAAMIADFNGDNRIVADYLVNEILDGLPDPCRHFVVETSVPELFTVELAEALTGNTDARTILDHLERSNFLVERVTGSPGWYRYHPLLREYLRAEVGRQGHRAVTDLEQTAAAWFGRSGDYLPALEHALHAGQDEALLALLEERGLHLVLAGRGEAVIGVLDRAPRSVRSAPSIRLLRAAAELDRGNDAAATSHLGVADRHTDDASELAVLEDALRVQLAVQSGGIADALETLQAAPVGATGNPELDAFSRVQEGMAELYLGRIGPADRHLADALADARAADLSAVVLQALAARAAAAAYRCRLTEMTELARQAENFGRANGLTGTLYFHVAQLLTAWAHYLRVEDEPMRRLGAESALGLAGCGDPAIARAAACLAALFDFEDSENPHALARVIHENAAPEPGRPLPPGVTALLAPSLQRAFLNVGEIGWAGQVADLAARELGDCGELAVLAASMAVHHRRGDAARRDLAPVLSGSVPCTADTTLVRAWLMEATLADDRNDPIAAHAALLEALTLAEPSGILRPFFDSGDQIRDLLDRHHGRFGVYDEFAAAARSAIPKAAGSRSDLLTPREMELLRELPSWRTAEEIAADLFVSVNTVKTHLRGVYRKLGVRTRRDAITAARNRGLL</sequence>
<evidence type="ECO:0000256" key="3">
    <source>
        <dbReference type="ARBA" id="ARBA00023163"/>
    </source>
</evidence>
<dbReference type="InterPro" id="IPR011990">
    <property type="entry name" value="TPR-like_helical_dom_sf"/>
</dbReference>
<organism evidence="5 6">
    <name type="scientific">Rhodococcus tukisamuensis</name>
    <dbReference type="NCBI Taxonomy" id="168276"/>
    <lineage>
        <taxon>Bacteria</taxon>
        <taxon>Bacillati</taxon>
        <taxon>Actinomycetota</taxon>
        <taxon>Actinomycetes</taxon>
        <taxon>Mycobacteriales</taxon>
        <taxon>Nocardiaceae</taxon>
        <taxon>Rhodococcus</taxon>
    </lineage>
</organism>
<dbReference type="Proteomes" id="UP000199417">
    <property type="component" value="Unassembled WGS sequence"/>
</dbReference>
<dbReference type="SUPFAM" id="SSF46894">
    <property type="entry name" value="C-terminal effector domain of the bipartite response regulators"/>
    <property type="match status" value="1"/>
</dbReference>
<accession>A0A1G6MWI9</accession>
<evidence type="ECO:0000256" key="1">
    <source>
        <dbReference type="ARBA" id="ARBA00023015"/>
    </source>
</evidence>
<dbReference type="GO" id="GO:0006355">
    <property type="term" value="P:regulation of DNA-templated transcription"/>
    <property type="evidence" value="ECO:0007669"/>
    <property type="project" value="InterPro"/>
</dbReference>